<evidence type="ECO:0000313" key="2">
    <source>
        <dbReference type="EMBL" id="KAJ0200347.1"/>
    </source>
</evidence>
<feature type="domain" description="F-box" evidence="1">
    <location>
        <begin position="31"/>
        <end position="77"/>
    </location>
</feature>
<sequence>MNFLMLLMHDIAENYWRLPAFFFSKMEQRDWNELPIHCLVEIFGRVGVESLVDTIPLVCKYWYDATFYPQCWEQLIFTKSRCLQSSKPPKPILEIDEDSWSDFCLMKPLDYTKYADDSVDKFLQFAIKRSHGLVTTIVFHPESVLKAGQIAWIAQRCPSLKQLVLPSYLSYVINFEVSNSICNCKKLEALQIASLIGLKKTIANISKHCHNFNHLSIYVPWLDADVALAIASQLPHIKTLDLKYSAIERDDLIVILKGCQELEQLDVSKFKGVAGDHEIQELASRIRVFKHEGSRALYSSIIQLS</sequence>
<comment type="caution">
    <text evidence="2">The sequence shown here is derived from an EMBL/GenBank/DDBJ whole genome shotgun (WGS) entry which is preliminary data.</text>
</comment>
<evidence type="ECO:0000313" key="3">
    <source>
        <dbReference type="Proteomes" id="UP000235145"/>
    </source>
</evidence>
<dbReference type="PANTHER" id="PTHR38926:SF5">
    <property type="entry name" value="F-BOX AND LEUCINE-RICH REPEAT PROTEIN 6"/>
    <property type="match status" value="1"/>
</dbReference>
<dbReference type="Pfam" id="PF12937">
    <property type="entry name" value="F-box-like"/>
    <property type="match status" value="1"/>
</dbReference>
<protein>
    <recommendedName>
        <fullName evidence="1">F-box domain-containing protein</fullName>
    </recommendedName>
</protein>
<accession>A0A9R1V542</accession>
<dbReference type="AlphaFoldDB" id="A0A9R1V542"/>
<dbReference type="SUPFAM" id="SSF52047">
    <property type="entry name" value="RNI-like"/>
    <property type="match status" value="1"/>
</dbReference>
<dbReference type="PANTHER" id="PTHR38926">
    <property type="entry name" value="F-BOX DOMAIN CONTAINING PROTEIN, EXPRESSED"/>
    <property type="match status" value="1"/>
</dbReference>
<keyword evidence="3" id="KW-1185">Reference proteome</keyword>
<dbReference type="Gene3D" id="1.20.1280.50">
    <property type="match status" value="1"/>
</dbReference>
<dbReference type="InterPro" id="IPR036047">
    <property type="entry name" value="F-box-like_dom_sf"/>
</dbReference>
<dbReference type="GO" id="GO:1905761">
    <property type="term" value="F:SCF ubiquitin ligase complex binding"/>
    <property type="evidence" value="ECO:0000318"/>
    <property type="project" value="GO_Central"/>
</dbReference>
<dbReference type="InterPro" id="IPR032675">
    <property type="entry name" value="LRR_dom_sf"/>
</dbReference>
<dbReference type="Gene3D" id="3.80.10.10">
    <property type="entry name" value="Ribonuclease Inhibitor"/>
    <property type="match status" value="1"/>
</dbReference>
<proteinExistence type="predicted"/>
<dbReference type="Proteomes" id="UP000235145">
    <property type="component" value="Unassembled WGS sequence"/>
</dbReference>
<dbReference type="SUPFAM" id="SSF81383">
    <property type="entry name" value="F-box domain"/>
    <property type="match status" value="1"/>
</dbReference>
<dbReference type="InterPro" id="IPR001810">
    <property type="entry name" value="F-box_dom"/>
</dbReference>
<reference evidence="2 3" key="1">
    <citation type="journal article" date="2017" name="Nat. Commun.">
        <title>Genome assembly with in vitro proximity ligation data and whole-genome triplication in lettuce.</title>
        <authorList>
            <person name="Reyes-Chin-Wo S."/>
            <person name="Wang Z."/>
            <person name="Yang X."/>
            <person name="Kozik A."/>
            <person name="Arikit S."/>
            <person name="Song C."/>
            <person name="Xia L."/>
            <person name="Froenicke L."/>
            <person name="Lavelle D.O."/>
            <person name="Truco M.J."/>
            <person name="Xia R."/>
            <person name="Zhu S."/>
            <person name="Xu C."/>
            <person name="Xu H."/>
            <person name="Xu X."/>
            <person name="Cox K."/>
            <person name="Korf I."/>
            <person name="Meyers B.C."/>
            <person name="Michelmore R.W."/>
        </authorList>
    </citation>
    <scope>NUCLEOTIDE SEQUENCE [LARGE SCALE GENOMIC DNA]</scope>
    <source>
        <strain evidence="3">cv. Salinas</strain>
        <tissue evidence="2">Seedlings</tissue>
    </source>
</reference>
<evidence type="ECO:0000259" key="1">
    <source>
        <dbReference type="Pfam" id="PF12937"/>
    </source>
</evidence>
<name>A0A9R1V542_LACSA</name>
<organism evidence="2 3">
    <name type="scientific">Lactuca sativa</name>
    <name type="common">Garden lettuce</name>
    <dbReference type="NCBI Taxonomy" id="4236"/>
    <lineage>
        <taxon>Eukaryota</taxon>
        <taxon>Viridiplantae</taxon>
        <taxon>Streptophyta</taxon>
        <taxon>Embryophyta</taxon>
        <taxon>Tracheophyta</taxon>
        <taxon>Spermatophyta</taxon>
        <taxon>Magnoliopsida</taxon>
        <taxon>eudicotyledons</taxon>
        <taxon>Gunneridae</taxon>
        <taxon>Pentapetalae</taxon>
        <taxon>asterids</taxon>
        <taxon>campanulids</taxon>
        <taxon>Asterales</taxon>
        <taxon>Asteraceae</taxon>
        <taxon>Cichorioideae</taxon>
        <taxon>Cichorieae</taxon>
        <taxon>Lactucinae</taxon>
        <taxon>Lactuca</taxon>
    </lineage>
</organism>
<gene>
    <name evidence="2" type="ORF">LSAT_V11C600321660</name>
</gene>
<dbReference type="OrthoDB" id="1929062at2759"/>
<dbReference type="EMBL" id="NBSK02000006">
    <property type="protein sequence ID" value="KAJ0200347.1"/>
    <property type="molecule type" value="Genomic_DNA"/>
</dbReference>